<feature type="transmembrane region" description="Helical" evidence="2">
    <location>
        <begin position="38"/>
        <end position="59"/>
    </location>
</feature>
<evidence type="ECO:0000313" key="3">
    <source>
        <dbReference type="EMBL" id="MEC0271517.1"/>
    </source>
</evidence>
<evidence type="ECO:0000313" key="4">
    <source>
        <dbReference type="Proteomes" id="UP001307168"/>
    </source>
</evidence>
<protein>
    <recommendedName>
        <fullName evidence="5">LPXTG cell wall anchor domain-containing protein</fullName>
    </recommendedName>
</protein>
<dbReference type="Proteomes" id="UP001307168">
    <property type="component" value="Unassembled WGS sequence"/>
</dbReference>
<dbReference type="EMBL" id="JARNBH010000002">
    <property type="protein sequence ID" value="MEC0271517.1"/>
    <property type="molecule type" value="Genomic_DNA"/>
</dbReference>
<evidence type="ECO:0000256" key="2">
    <source>
        <dbReference type="SAM" id="Phobius"/>
    </source>
</evidence>
<reference evidence="3 4" key="1">
    <citation type="submission" date="2023-03" db="EMBL/GenBank/DDBJ databases">
        <title>Bacillus Genome Sequencing.</title>
        <authorList>
            <person name="Dunlap C."/>
        </authorList>
    </citation>
    <scope>NUCLEOTIDE SEQUENCE [LARGE SCALE GENOMIC DNA]</scope>
    <source>
        <strain evidence="3 4">B-41290</strain>
    </source>
</reference>
<dbReference type="RefSeq" id="WP_367405857.1">
    <property type="nucleotide sequence ID" value="NZ_JARNBH010000002.1"/>
</dbReference>
<keyword evidence="2" id="KW-1133">Transmembrane helix</keyword>
<gene>
    <name evidence="3" type="ORF">P4706_00275</name>
</gene>
<keyword evidence="4" id="KW-1185">Reference proteome</keyword>
<evidence type="ECO:0008006" key="5">
    <source>
        <dbReference type="Google" id="ProtNLM"/>
    </source>
</evidence>
<organism evidence="3 4">
    <name type="scientific">Peribacillus castrilensis</name>
    <dbReference type="NCBI Taxonomy" id="2897690"/>
    <lineage>
        <taxon>Bacteria</taxon>
        <taxon>Bacillati</taxon>
        <taxon>Bacillota</taxon>
        <taxon>Bacilli</taxon>
        <taxon>Bacillales</taxon>
        <taxon>Bacillaceae</taxon>
        <taxon>Peribacillus</taxon>
    </lineage>
</organism>
<accession>A0AAW9N7Z7</accession>
<evidence type="ECO:0000256" key="1">
    <source>
        <dbReference type="SAM" id="MobiDB-lite"/>
    </source>
</evidence>
<comment type="caution">
    <text evidence="3">The sequence shown here is derived from an EMBL/GenBank/DDBJ whole genome shotgun (WGS) entry which is preliminary data.</text>
</comment>
<keyword evidence="2" id="KW-0472">Membrane</keyword>
<feature type="region of interest" description="Disordered" evidence="1">
    <location>
        <begin position="1"/>
        <end position="34"/>
    </location>
</feature>
<dbReference type="AlphaFoldDB" id="A0AAW9N7Z7"/>
<proteinExistence type="predicted"/>
<keyword evidence="2" id="KW-0812">Transmembrane</keyword>
<name>A0AAW9N7Z7_9BACI</name>
<sequence>MEAKTESSMRGGENGAPPGINGNMGQKGAGNSSSSKDMIILSSMLLILLLGAMAFAHFFRRRGKKG</sequence>